<dbReference type="SUPFAM" id="SSF51161">
    <property type="entry name" value="Trimeric LpxA-like enzymes"/>
    <property type="match status" value="1"/>
</dbReference>
<accession>A0A9E6RK42</accession>
<dbReference type="AlphaFoldDB" id="A0A9E6RK42"/>
<evidence type="ECO:0000313" key="2">
    <source>
        <dbReference type="Proteomes" id="UP000825701"/>
    </source>
</evidence>
<dbReference type="InterPro" id="IPR011004">
    <property type="entry name" value="Trimer_LpxA-like_sf"/>
</dbReference>
<gene>
    <name evidence="1" type="ORF">K6K41_24900</name>
</gene>
<dbReference type="EMBL" id="CP081869">
    <property type="protein sequence ID" value="QZO02512.1"/>
    <property type="molecule type" value="Genomic_DNA"/>
</dbReference>
<dbReference type="Proteomes" id="UP000825701">
    <property type="component" value="Chromosome"/>
</dbReference>
<dbReference type="KEGG" id="cmet:K6K41_24900"/>
<evidence type="ECO:0000313" key="1">
    <source>
        <dbReference type="EMBL" id="QZO02512.1"/>
    </source>
</evidence>
<proteinExistence type="predicted"/>
<protein>
    <submittedName>
        <fullName evidence="1">Uncharacterized protein</fullName>
    </submittedName>
</protein>
<organism evidence="1 2">
    <name type="scientific">Chenggangzhangella methanolivorans</name>
    <dbReference type="NCBI Taxonomy" id="1437009"/>
    <lineage>
        <taxon>Bacteria</taxon>
        <taxon>Pseudomonadati</taxon>
        <taxon>Pseudomonadota</taxon>
        <taxon>Alphaproteobacteria</taxon>
        <taxon>Hyphomicrobiales</taxon>
        <taxon>Methylopilaceae</taxon>
        <taxon>Chenggangzhangella</taxon>
    </lineage>
</organism>
<keyword evidence="2" id="KW-1185">Reference proteome</keyword>
<name>A0A9E6RK42_9HYPH</name>
<dbReference type="Gene3D" id="2.160.10.10">
    <property type="entry name" value="Hexapeptide repeat proteins"/>
    <property type="match status" value="1"/>
</dbReference>
<sequence>MGEKSLIGDLACLGPDASIGRGCAIFALVRVPAGATVSDFSVLAVDPASRPARSAQGPN</sequence>
<reference evidence="1" key="1">
    <citation type="submission" date="2021-08" db="EMBL/GenBank/DDBJ databases">
        <authorList>
            <person name="Zhang H."/>
            <person name="Xu M."/>
            <person name="Yu Z."/>
            <person name="Yang L."/>
            <person name="Cai Y."/>
        </authorList>
    </citation>
    <scope>NUCLEOTIDE SEQUENCE</scope>
    <source>
        <strain evidence="1">CHL1</strain>
    </source>
</reference>